<proteinExistence type="predicted"/>
<sequence>MVNTGVIRKSNNFIALALKIKEPRNKESLFFLSVMELRDLLIALESRLHQKHKLDAAARLQYEQARDKVIKKMAETSQKFWLMSLKMPILIVGLTRWNLPIIKAKILPSY</sequence>
<reference evidence="2 3" key="1">
    <citation type="submission" date="2018-06" db="EMBL/GenBank/DDBJ databases">
        <authorList>
            <consortium name="Pathogen Informatics"/>
            <person name="Doyle S."/>
        </authorList>
    </citation>
    <scope>NUCLEOTIDE SEQUENCE [LARGE SCALE GENOMIC DNA]</scope>
    <source>
        <strain evidence="2 3">NCTC7922</strain>
    </source>
</reference>
<accession>A0A377DE95</accession>
<evidence type="ECO:0000256" key="1">
    <source>
        <dbReference type="SAM" id="Phobius"/>
    </source>
</evidence>
<dbReference type="Proteomes" id="UP000254174">
    <property type="component" value="Unassembled WGS sequence"/>
</dbReference>
<keyword evidence="1" id="KW-1133">Transmembrane helix</keyword>
<protein>
    <submittedName>
        <fullName evidence="2">Protein</fullName>
    </submittedName>
</protein>
<name>A0A377DE95_ECOLX</name>
<keyword evidence="1" id="KW-0812">Transmembrane</keyword>
<dbReference type="Pfam" id="PF15922">
    <property type="entry name" value="YjeJ"/>
    <property type="match status" value="1"/>
</dbReference>
<feature type="transmembrane region" description="Helical" evidence="1">
    <location>
        <begin position="80"/>
        <end position="99"/>
    </location>
</feature>
<evidence type="ECO:0000313" key="2">
    <source>
        <dbReference type="EMBL" id="STM18969.1"/>
    </source>
</evidence>
<evidence type="ECO:0000313" key="3">
    <source>
        <dbReference type="Proteomes" id="UP000254174"/>
    </source>
</evidence>
<gene>
    <name evidence="2" type="primary">yjeJ_2</name>
    <name evidence="2" type="ORF">NCTC7922_05210</name>
</gene>
<dbReference type="InterPro" id="IPR031810">
    <property type="entry name" value="YjeJ-like"/>
</dbReference>
<organism evidence="2 3">
    <name type="scientific">Escherichia coli</name>
    <dbReference type="NCBI Taxonomy" id="562"/>
    <lineage>
        <taxon>Bacteria</taxon>
        <taxon>Pseudomonadati</taxon>
        <taxon>Pseudomonadota</taxon>
        <taxon>Gammaproteobacteria</taxon>
        <taxon>Enterobacterales</taxon>
        <taxon>Enterobacteriaceae</taxon>
        <taxon>Escherichia</taxon>
    </lineage>
</organism>
<dbReference type="AlphaFoldDB" id="A0A377DE95"/>
<keyword evidence="1" id="KW-0472">Membrane</keyword>
<dbReference type="EMBL" id="UGFC01000006">
    <property type="protein sequence ID" value="STM18969.1"/>
    <property type="molecule type" value="Genomic_DNA"/>
</dbReference>